<organism evidence="2">
    <name type="scientific">Schistocephalus solidus</name>
    <name type="common">Tapeworm</name>
    <dbReference type="NCBI Taxonomy" id="70667"/>
    <lineage>
        <taxon>Eukaryota</taxon>
        <taxon>Metazoa</taxon>
        <taxon>Spiralia</taxon>
        <taxon>Lophotrochozoa</taxon>
        <taxon>Platyhelminthes</taxon>
        <taxon>Cestoda</taxon>
        <taxon>Eucestoda</taxon>
        <taxon>Diphyllobothriidea</taxon>
        <taxon>Diphyllobothriidae</taxon>
        <taxon>Schistocephalus</taxon>
    </lineage>
</organism>
<feature type="compositionally biased region" description="Polar residues" evidence="1">
    <location>
        <begin position="75"/>
        <end position="85"/>
    </location>
</feature>
<feature type="region of interest" description="Disordered" evidence="1">
    <location>
        <begin position="371"/>
        <end position="399"/>
    </location>
</feature>
<feature type="region of interest" description="Disordered" evidence="1">
    <location>
        <begin position="428"/>
        <end position="468"/>
    </location>
</feature>
<feature type="compositionally biased region" description="Pro residues" evidence="1">
    <location>
        <begin position="448"/>
        <end position="463"/>
    </location>
</feature>
<feature type="compositionally biased region" description="Pro residues" evidence="1">
    <location>
        <begin position="187"/>
        <end position="197"/>
    </location>
</feature>
<gene>
    <name evidence="2" type="ORF">TR137291</name>
</gene>
<proteinExistence type="predicted"/>
<evidence type="ECO:0000256" key="1">
    <source>
        <dbReference type="SAM" id="MobiDB-lite"/>
    </source>
</evidence>
<sequence>MLEICSLESEAASSEFSARLCAWSLSLLARLSPPPQWNVLSASNTRHPGRPISSFTSSGVRGPPSAKKPALSADFLSTDSPTSSPKTEESAADLDAEEEAEGTEADSEDDADEADDDVLDCLDLRSVEYNSRLLGPWITVPVVCQLLRIVYFCTLGKWASVRGAQALIAVSLPTFAQDLRRQFGISQPPPPPPPPLPSASSATGPSVLQQFDPPPFSLHLPQPHWCLNWLLYQASGLSHSAGLMALRRLAGFILEASVNAPQSVAAGPTPINGFELWTACGVANLLFLGPSVEDSVKVWLSKYLRKYAASSPAPPPKFGLVALLSSLARINVGRTCRPTGSTATGPFPDPKQVPQPGPFIAGPPMGGSAMRHGHPLLGGPLGPAYPPPPHGHVNVSGCPPPPGPIPLGPARAPPSPWWCAPLGPPPQHPSGYPSPGDPTPFRPRHFSPVPPPPPPPPPGPRYPPESFSTGFVPAQPFTPFPAPSLTADTSLFPDLVEDSPQLRYLRQICTGLRSACISALVATLKGLRPKELFRLVHRQLHCLSPTEIEQLREAVVDAVFASQAAPGAQLIELLLDLSCLLGESAPEPEAQARASLQFSSRSILKAICNRAWQRLRTSQLPFSEEDGRDDQGLFDALDLLTTSSASISPLLTNVSGGGLLMHRLISNACQASGRLLILHSVARTPGLAEAIFSNLISWEKRVGASQDSVCPLIYFFPLLLEWESVSISYSAAVAEVSQSAFSRDVSLGEHLLRRVLERILFRHGAEITCLRNLLWLARRELRMCGGGGGGG</sequence>
<feature type="region of interest" description="Disordered" evidence="1">
    <location>
        <begin position="182"/>
        <end position="204"/>
    </location>
</feature>
<feature type="region of interest" description="Disordered" evidence="1">
    <location>
        <begin position="41"/>
        <end position="114"/>
    </location>
</feature>
<dbReference type="AlphaFoldDB" id="A0A0X3P678"/>
<feature type="non-terminal residue" evidence="2">
    <location>
        <position position="791"/>
    </location>
</feature>
<reference evidence="2" key="1">
    <citation type="submission" date="2016-01" db="EMBL/GenBank/DDBJ databases">
        <title>Reference transcriptome for the parasite Schistocephalus solidus: insights into the molecular evolution of parasitism.</title>
        <authorList>
            <person name="Hebert F.O."/>
            <person name="Grambauer S."/>
            <person name="Barber I."/>
            <person name="Landry C.R."/>
            <person name="Aubin-Horth N."/>
        </authorList>
    </citation>
    <scope>NUCLEOTIDE SEQUENCE</scope>
</reference>
<feature type="compositionally biased region" description="Acidic residues" evidence="1">
    <location>
        <begin position="90"/>
        <end position="114"/>
    </location>
</feature>
<name>A0A0X3P678_SCHSO</name>
<protein>
    <submittedName>
        <fullName evidence="2">Uncharacterized protein</fullName>
    </submittedName>
</protein>
<accession>A0A0X3P678</accession>
<evidence type="ECO:0000313" key="2">
    <source>
        <dbReference type="EMBL" id="JAP43502.1"/>
    </source>
</evidence>
<dbReference type="EMBL" id="GEEE01019723">
    <property type="protein sequence ID" value="JAP43502.1"/>
    <property type="molecule type" value="Transcribed_RNA"/>
</dbReference>